<dbReference type="Proteomes" id="UP000178319">
    <property type="component" value="Unassembled WGS sequence"/>
</dbReference>
<reference evidence="1 2" key="1">
    <citation type="journal article" date="2016" name="Nat. Commun.">
        <title>Thousands of microbial genomes shed light on interconnected biogeochemical processes in an aquifer system.</title>
        <authorList>
            <person name="Anantharaman K."/>
            <person name="Brown C.T."/>
            <person name="Hug L.A."/>
            <person name="Sharon I."/>
            <person name="Castelle C.J."/>
            <person name="Probst A.J."/>
            <person name="Thomas B.C."/>
            <person name="Singh A."/>
            <person name="Wilkins M.J."/>
            <person name="Karaoz U."/>
            <person name="Brodie E.L."/>
            <person name="Williams K.H."/>
            <person name="Hubbard S.S."/>
            <person name="Banfield J.F."/>
        </authorList>
    </citation>
    <scope>NUCLEOTIDE SEQUENCE [LARGE SCALE GENOMIC DNA]</scope>
</reference>
<proteinExistence type="predicted"/>
<protein>
    <submittedName>
        <fullName evidence="1">Uncharacterized protein</fullName>
    </submittedName>
</protein>
<dbReference type="AlphaFoldDB" id="A0A1G1V6H0"/>
<organism evidence="1 2">
    <name type="scientific">Candidatus Blackburnbacteria bacterium RIFCSPHIGHO2_02_FULL_44_20</name>
    <dbReference type="NCBI Taxonomy" id="1797516"/>
    <lineage>
        <taxon>Bacteria</taxon>
        <taxon>Candidatus Blackburniibacteriota</taxon>
    </lineage>
</organism>
<name>A0A1G1V6H0_9BACT</name>
<gene>
    <name evidence="1" type="ORF">A3D26_03810</name>
</gene>
<accession>A0A1G1V6H0</accession>
<evidence type="ECO:0000313" key="2">
    <source>
        <dbReference type="Proteomes" id="UP000178319"/>
    </source>
</evidence>
<dbReference type="EMBL" id="MHBZ01000025">
    <property type="protein sequence ID" value="OGY11015.1"/>
    <property type="molecule type" value="Genomic_DNA"/>
</dbReference>
<evidence type="ECO:0000313" key="1">
    <source>
        <dbReference type="EMBL" id="OGY11015.1"/>
    </source>
</evidence>
<sequence>MANLLTKIFVAASGLVLVAIAVLQVREPINPVRIIPSPPVVMAEASGTVTVGSPDGKSNLTMKTEKGEAQDIYTFFIQEKDGVESEIYKKNVPAGTAISIPFNTFSPDNKYLLLKEASSASVIYFVVSTNGKPFSEDLPVAEITTPFLLKYEKYNITDVTGWGGLNLVVINTDKKAGGTGPSFWFDVSSRSFIQLSTRF</sequence>
<dbReference type="STRING" id="1797516.A3D26_03810"/>
<comment type="caution">
    <text evidence="1">The sequence shown here is derived from an EMBL/GenBank/DDBJ whole genome shotgun (WGS) entry which is preliminary data.</text>
</comment>